<keyword evidence="1" id="KW-0812">Transmembrane</keyword>
<keyword evidence="3" id="KW-1185">Reference proteome</keyword>
<dbReference type="AlphaFoldDB" id="A0A6G1JTK8"/>
<reference evidence="2" key="1">
    <citation type="journal article" date="2020" name="Stud. Mycol.">
        <title>101 Dothideomycetes genomes: a test case for predicting lifestyles and emergence of pathogens.</title>
        <authorList>
            <person name="Haridas S."/>
            <person name="Albert R."/>
            <person name="Binder M."/>
            <person name="Bloem J."/>
            <person name="Labutti K."/>
            <person name="Salamov A."/>
            <person name="Andreopoulos B."/>
            <person name="Baker S."/>
            <person name="Barry K."/>
            <person name="Bills G."/>
            <person name="Bluhm B."/>
            <person name="Cannon C."/>
            <person name="Castanera R."/>
            <person name="Culley D."/>
            <person name="Daum C."/>
            <person name="Ezra D."/>
            <person name="Gonzalez J."/>
            <person name="Henrissat B."/>
            <person name="Kuo A."/>
            <person name="Liang C."/>
            <person name="Lipzen A."/>
            <person name="Lutzoni F."/>
            <person name="Magnuson J."/>
            <person name="Mondo S."/>
            <person name="Nolan M."/>
            <person name="Ohm R."/>
            <person name="Pangilinan J."/>
            <person name="Park H.-J."/>
            <person name="Ramirez L."/>
            <person name="Alfaro M."/>
            <person name="Sun H."/>
            <person name="Tritt A."/>
            <person name="Yoshinaga Y."/>
            <person name="Zwiers L.-H."/>
            <person name="Turgeon B."/>
            <person name="Goodwin S."/>
            <person name="Spatafora J."/>
            <person name="Crous P."/>
            <person name="Grigoriev I."/>
        </authorList>
    </citation>
    <scope>NUCLEOTIDE SEQUENCE</scope>
    <source>
        <strain evidence="2">CBS 279.74</strain>
    </source>
</reference>
<evidence type="ECO:0000313" key="2">
    <source>
        <dbReference type="EMBL" id="KAF2703878.1"/>
    </source>
</evidence>
<proteinExistence type="predicted"/>
<organism evidence="2 3">
    <name type="scientific">Pleomassaria siparia CBS 279.74</name>
    <dbReference type="NCBI Taxonomy" id="1314801"/>
    <lineage>
        <taxon>Eukaryota</taxon>
        <taxon>Fungi</taxon>
        <taxon>Dikarya</taxon>
        <taxon>Ascomycota</taxon>
        <taxon>Pezizomycotina</taxon>
        <taxon>Dothideomycetes</taxon>
        <taxon>Pleosporomycetidae</taxon>
        <taxon>Pleosporales</taxon>
        <taxon>Pleomassariaceae</taxon>
        <taxon>Pleomassaria</taxon>
    </lineage>
</organism>
<feature type="transmembrane region" description="Helical" evidence="1">
    <location>
        <begin position="181"/>
        <end position="203"/>
    </location>
</feature>
<gene>
    <name evidence="2" type="ORF">K504DRAFT_507401</name>
</gene>
<evidence type="ECO:0000313" key="3">
    <source>
        <dbReference type="Proteomes" id="UP000799428"/>
    </source>
</evidence>
<dbReference type="OrthoDB" id="3686095at2759"/>
<evidence type="ECO:0000256" key="1">
    <source>
        <dbReference type="SAM" id="Phobius"/>
    </source>
</evidence>
<keyword evidence="1" id="KW-1133">Transmembrane helix</keyword>
<dbReference type="EMBL" id="MU005784">
    <property type="protein sequence ID" value="KAF2703878.1"/>
    <property type="molecule type" value="Genomic_DNA"/>
</dbReference>
<sequence>MYTFGFHGLGVCYDAGHRGKNSLGKTCLDGLRQPVPQGKDSGMVVHADGGTFSSMSLAASACSSFGSPLLLSNPLHTSHGTNMSPQPIALTSNFPKSLFYTPTPFAYTDDDDNALANNLLCPRYAENDSSSAPPSPASIESFDILDSVAWRQGHSSYNSRGGQVRACAILGSRWRDNKARILWILLLMVLLAAGGVVAGMSAWRHQRASARDECVRREGGERCREITWAKCVAVNGVGYCEGIYGVTGK</sequence>
<accession>A0A6G1JTK8</accession>
<protein>
    <submittedName>
        <fullName evidence="2">Uncharacterized protein</fullName>
    </submittedName>
</protein>
<keyword evidence="1" id="KW-0472">Membrane</keyword>
<name>A0A6G1JTK8_9PLEO</name>
<dbReference type="Proteomes" id="UP000799428">
    <property type="component" value="Unassembled WGS sequence"/>
</dbReference>